<name>A0A9X3MUY6_9ACTN</name>
<dbReference type="RefSeq" id="WP_270040966.1">
    <property type="nucleotide sequence ID" value="NZ_JAPDOD010000014.1"/>
</dbReference>
<evidence type="ECO:0000313" key="2">
    <source>
        <dbReference type="Proteomes" id="UP001149140"/>
    </source>
</evidence>
<accession>A0A9X3MUY6</accession>
<organism evidence="1 2">
    <name type="scientific">Solirubrobacter ginsenosidimutans</name>
    <dbReference type="NCBI Taxonomy" id="490573"/>
    <lineage>
        <taxon>Bacteria</taxon>
        <taxon>Bacillati</taxon>
        <taxon>Actinomycetota</taxon>
        <taxon>Thermoleophilia</taxon>
        <taxon>Solirubrobacterales</taxon>
        <taxon>Solirubrobacteraceae</taxon>
        <taxon>Solirubrobacter</taxon>
    </lineage>
</organism>
<sequence length="119" mass="13722">MPLAEEFHEILDALPSDWTDLELDLRVQEDRYIDAASLLVTCNAQPYSHHDWHFHLNVAHHFGHAAAAEVVWGTLKLLDDSGISGELVLREVREGRVEVVQMWGRPESVRQEFRKLRAQ</sequence>
<dbReference type="EMBL" id="JAPDOD010000014">
    <property type="protein sequence ID" value="MDA0161750.1"/>
    <property type="molecule type" value="Genomic_DNA"/>
</dbReference>
<dbReference type="AlphaFoldDB" id="A0A9X3MUY6"/>
<evidence type="ECO:0000313" key="1">
    <source>
        <dbReference type="EMBL" id="MDA0161750.1"/>
    </source>
</evidence>
<protein>
    <submittedName>
        <fullName evidence="1">Uncharacterized protein</fullName>
    </submittedName>
</protein>
<reference evidence="1" key="1">
    <citation type="submission" date="2022-10" db="EMBL/GenBank/DDBJ databases">
        <title>The WGS of Solirubrobacter ginsenosidimutans DSM 21036.</title>
        <authorList>
            <person name="Jiang Z."/>
        </authorList>
    </citation>
    <scope>NUCLEOTIDE SEQUENCE</scope>
    <source>
        <strain evidence="1">DSM 21036</strain>
    </source>
</reference>
<gene>
    <name evidence="1" type="ORF">OM076_15865</name>
</gene>
<dbReference type="Proteomes" id="UP001149140">
    <property type="component" value="Unassembled WGS sequence"/>
</dbReference>
<keyword evidence="2" id="KW-1185">Reference proteome</keyword>
<comment type="caution">
    <text evidence="1">The sequence shown here is derived from an EMBL/GenBank/DDBJ whole genome shotgun (WGS) entry which is preliminary data.</text>
</comment>
<proteinExistence type="predicted"/>